<feature type="compositionally biased region" description="Polar residues" evidence="2">
    <location>
        <begin position="742"/>
        <end position="751"/>
    </location>
</feature>
<feature type="region of interest" description="Disordered" evidence="2">
    <location>
        <begin position="1"/>
        <end position="48"/>
    </location>
</feature>
<dbReference type="Pfam" id="PF00581">
    <property type="entry name" value="Rhodanese"/>
    <property type="match status" value="1"/>
</dbReference>
<dbReference type="PROSITE" id="PS00972">
    <property type="entry name" value="USP_1"/>
    <property type="match status" value="1"/>
</dbReference>
<sequence>MLGVSTPPVTTNGFGGFGGPSSSKLPNVPTGAPNGTPPSSGSGVDSEIAEIKRVAQETVKQILRSKSTLQSTRAAAAMYTHGKEQEKAGDMKGALSAFVKMQCIMHDILQHCLPADFREAMKEWPSYQDDMADCLKAKEAVETKLRQGPPAEDSDQTGGMKSIQERLQALRANGLQVSSKSNRRSVPSTPPSVAAPPPVQTPTSSGSSARRMSAPPSPLKQSSVPLSPLPRDPPPPIMAPSISNAMPSGPLSPPVPSFRPLVASSSASFVSHPFVPPTTLGESPLSSPINSPKIPNGLHSHQEEEVDDYQSAADFFPSLDHFEMTHPTPRMDAPMPHVVSPAFGARFDPVERASSVPPAQSFSNMLPSRPASPTKPVLRRKPSILGNGLRDSSPKSSATPEDLIEFKRSKNIHTLLIDVRSRTEYDKERIENQATICIEPVILTRAGLNAERLENALEMNPPNELTLFQNRHIFEYVVIYDQGSTTQTSVMKTLVDIIFVNSVHGKGLKHPPMFLIGGLEAWRQSLGGAEILRGNGTEATKSFASSASAAHARPLPPEPQTYGTPMSPPRTFSSLEPTQLWSPPRQEGHRASFSVESAHARNPAEIMSPGRLHQQQELARKPASRRPTVNGPAPSSYHQQPYPSNGAPYPTNGSPYSANGSPFPTNGISYPSPIGSHPTSPNITPPPQSLSHTLVRRRSDYMDPSTFTGPVSYPTPSSNNSTIARPPPAAVPGSDTRPRQMSLASHPTGSGNAPPAIPPKPQFMSPKNIIPYWSDVEIGMSGLRNMGNTCYMNSAVQCLSATMPFARFFTDGRWKNEVNKYALRPGASKGSKEFLDGKTSFYFSSLLRSLWGADVPYILAHDIWSHMAHQFETFNNQRQHDAGEWMVDILSLLSVELNRVTEPDNGSRPDEWFLDLALRPAVESNQKAWEKELMKENSIVFDCFGSLTRTMRQCQRCMRKSPSYLSNTIIPLSFPPKYGSSRLTPRQCFESIFQTDEDMKGGNQWMCPVCKSLQDAKATTRLARAPPVLMIQLGRYEDTTSGKKKNLADFPLRDLDISEWMVTLDSEPGPVSADDARAQRPPYRYDLYAVINHDGQTIDSGHYTALIMSGGRWKECNDSVIRNIPNNEVVTSKAYVLCYKRRKT</sequence>
<feature type="compositionally biased region" description="Low complexity" evidence="2">
    <location>
        <begin position="201"/>
        <end position="214"/>
    </location>
</feature>
<feature type="compositionally biased region" description="Pro residues" evidence="2">
    <location>
        <begin position="227"/>
        <end position="238"/>
    </location>
</feature>
<dbReference type="Gene3D" id="3.90.70.10">
    <property type="entry name" value="Cysteine proteinases"/>
    <property type="match status" value="1"/>
</dbReference>
<organism evidence="4 5">
    <name type="scientific">Cylindrobasidium torrendii FP15055 ss-10</name>
    <dbReference type="NCBI Taxonomy" id="1314674"/>
    <lineage>
        <taxon>Eukaryota</taxon>
        <taxon>Fungi</taxon>
        <taxon>Dikarya</taxon>
        <taxon>Basidiomycota</taxon>
        <taxon>Agaricomycotina</taxon>
        <taxon>Agaricomycetes</taxon>
        <taxon>Agaricomycetidae</taxon>
        <taxon>Agaricales</taxon>
        <taxon>Marasmiineae</taxon>
        <taxon>Physalacriaceae</taxon>
        <taxon>Cylindrobasidium</taxon>
    </lineage>
</organism>
<feature type="compositionally biased region" description="Polar residues" evidence="2">
    <location>
        <begin position="570"/>
        <end position="581"/>
    </location>
</feature>
<feature type="compositionally biased region" description="Low complexity" evidence="2">
    <location>
        <begin position="542"/>
        <end position="552"/>
    </location>
</feature>
<dbReference type="GO" id="GO:0016579">
    <property type="term" value="P:protein deubiquitination"/>
    <property type="evidence" value="ECO:0007669"/>
    <property type="project" value="InterPro"/>
</dbReference>
<dbReference type="EMBL" id="KN880668">
    <property type="protein sequence ID" value="KIY63856.1"/>
    <property type="molecule type" value="Genomic_DNA"/>
</dbReference>
<evidence type="ECO:0000256" key="1">
    <source>
        <dbReference type="ARBA" id="ARBA00009085"/>
    </source>
</evidence>
<dbReference type="InterPro" id="IPR050185">
    <property type="entry name" value="Ub_carboxyl-term_hydrolase"/>
</dbReference>
<feature type="region of interest" description="Disordered" evidence="2">
    <location>
        <begin position="354"/>
        <end position="400"/>
    </location>
</feature>
<dbReference type="AlphaFoldDB" id="A0A0D7B2V4"/>
<dbReference type="OrthoDB" id="292964at2759"/>
<dbReference type="InterPro" id="IPR018200">
    <property type="entry name" value="USP_CS"/>
</dbReference>
<feature type="compositionally biased region" description="Polar residues" evidence="2">
    <location>
        <begin position="357"/>
        <end position="366"/>
    </location>
</feature>
<dbReference type="InterPro" id="IPR036873">
    <property type="entry name" value="Rhodanese-like_dom_sf"/>
</dbReference>
<feature type="compositionally biased region" description="Polar residues" evidence="2">
    <location>
        <begin position="705"/>
        <end position="723"/>
    </location>
</feature>
<dbReference type="Proteomes" id="UP000054007">
    <property type="component" value="Unassembled WGS sequence"/>
</dbReference>
<proteinExistence type="inferred from homology"/>
<feature type="domain" description="USP" evidence="3">
    <location>
        <begin position="781"/>
        <end position="1142"/>
    </location>
</feature>
<dbReference type="SUPFAM" id="SSF54001">
    <property type="entry name" value="Cysteine proteinases"/>
    <property type="match status" value="1"/>
</dbReference>
<dbReference type="GO" id="GO:0004843">
    <property type="term" value="F:cysteine-type deubiquitinase activity"/>
    <property type="evidence" value="ECO:0007669"/>
    <property type="project" value="InterPro"/>
</dbReference>
<dbReference type="Pfam" id="PF00443">
    <property type="entry name" value="UCH"/>
    <property type="match status" value="1"/>
</dbReference>
<dbReference type="PROSITE" id="PS00973">
    <property type="entry name" value="USP_2"/>
    <property type="match status" value="1"/>
</dbReference>
<dbReference type="STRING" id="1314674.A0A0D7B2V4"/>
<comment type="similarity">
    <text evidence="1">Belongs to the peptidase C19 family.</text>
</comment>
<feature type="compositionally biased region" description="Pro residues" evidence="2">
    <location>
        <begin position="188"/>
        <end position="200"/>
    </location>
</feature>
<evidence type="ECO:0000313" key="5">
    <source>
        <dbReference type="Proteomes" id="UP000054007"/>
    </source>
</evidence>
<dbReference type="SUPFAM" id="SSF52821">
    <property type="entry name" value="Rhodanese/Cell cycle control phosphatase"/>
    <property type="match status" value="1"/>
</dbReference>
<feature type="compositionally biased region" description="Polar residues" evidence="2">
    <location>
        <begin position="651"/>
        <end position="669"/>
    </location>
</feature>
<dbReference type="PROSITE" id="PS50235">
    <property type="entry name" value="USP_3"/>
    <property type="match status" value="1"/>
</dbReference>
<keyword evidence="5" id="KW-1185">Reference proteome</keyword>
<feature type="region of interest" description="Disordered" evidence="2">
    <location>
        <begin position="542"/>
        <end position="761"/>
    </location>
</feature>
<evidence type="ECO:0000313" key="4">
    <source>
        <dbReference type="EMBL" id="KIY63856.1"/>
    </source>
</evidence>
<dbReference type="CDD" id="cd02257">
    <property type="entry name" value="Peptidase_C19"/>
    <property type="match status" value="1"/>
</dbReference>
<name>A0A0D7B2V4_9AGAR</name>
<gene>
    <name evidence="4" type="ORF">CYLTODRAFT_381632</name>
</gene>
<feature type="region of interest" description="Disordered" evidence="2">
    <location>
        <begin position="175"/>
        <end position="251"/>
    </location>
</feature>
<dbReference type="Gene3D" id="3.40.250.10">
    <property type="entry name" value="Rhodanese-like domain"/>
    <property type="match status" value="1"/>
</dbReference>
<dbReference type="InterPro" id="IPR001763">
    <property type="entry name" value="Rhodanese-like_dom"/>
</dbReference>
<dbReference type="InterPro" id="IPR028889">
    <property type="entry name" value="USP"/>
</dbReference>
<dbReference type="InterPro" id="IPR001394">
    <property type="entry name" value="Peptidase_C19_UCH"/>
</dbReference>
<protein>
    <submittedName>
        <fullName evidence="4">Cysteine proteinase</fullName>
    </submittedName>
</protein>
<dbReference type="PANTHER" id="PTHR21646">
    <property type="entry name" value="UBIQUITIN CARBOXYL-TERMINAL HYDROLASE"/>
    <property type="match status" value="1"/>
</dbReference>
<dbReference type="InterPro" id="IPR038765">
    <property type="entry name" value="Papain-like_cys_pep_sf"/>
</dbReference>
<reference evidence="4 5" key="1">
    <citation type="journal article" date="2015" name="Fungal Genet. Biol.">
        <title>Evolution of novel wood decay mechanisms in Agaricales revealed by the genome sequences of Fistulina hepatica and Cylindrobasidium torrendii.</title>
        <authorList>
            <person name="Floudas D."/>
            <person name="Held B.W."/>
            <person name="Riley R."/>
            <person name="Nagy L.G."/>
            <person name="Koehler G."/>
            <person name="Ransdell A.S."/>
            <person name="Younus H."/>
            <person name="Chow J."/>
            <person name="Chiniquy J."/>
            <person name="Lipzen A."/>
            <person name="Tritt A."/>
            <person name="Sun H."/>
            <person name="Haridas S."/>
            <person name="LaButti K."/>
            <person name="Ohm R.A."/>
            <person name="Kues U."/>
            <person name="Blanchette R.A."/>
            <person name="Grigoriev I.V."/>
            <person name="Minto R.E."/>
            <person name="Hibbett D.S."/>
        </authorList>
    </citation>
    <scope>NUCLEOTIDE SEQUENCE [LARGE SCALE GENOMIC DNA]</scope>
    <source>
        <strain evidence="4 5">FP15055 ss-10</strain>
    </source>
</reference>
<evidence type="ECO:0000256" key="2">
    <source>
        <dbReference type="SAM" id="MobiDB-lite"/>
    </source>
</evidence>
<evidence type="ECO:0000259" key="3">
    <source>
        <dbReference type="PROSITE" id="PS50235"/>
    </source>
</evidence>
<accession>A0A0D7B2V4</accession>